<proteinExistence type="predicted"/>
<dbReference type="Proteomes" id="UP000184603">
    <property type="component" value="Unassembled WGS sequence"/>
</dbReference>
<evidence type="ECO:0000313" key="4">
    <source>
        <dbReference type="Proteomes" id="UP000184603"/>
    </source>
</evidence>
<accession>A0A1M7Y5L0</accession>
<keyword evidence="2" id="KW-0472">Membrane</keyword>
<feature type="transmembrane region" description="Helical" evidence="2">
    <location>
        <begin position="28"/>
        <end position="48"/>
    </location>
</feature>
<feature type="transmembrane region" description="Helical" evidence="2">
    <location>
        <begin position="154"/>
        <end position="175"/>
    </location>
</feature>
<reference evidence="3 4" key="1">
    <citation type="submission" date="2016-12" db="EMBL/GenBank/DDBJ databases">
        <authorList>
            <person name="Song W.-J."/>
            <person name="Kurnit D.M."/>
        </authorList>
    </citation>
    <scope>NUCLEOTIDE SEQUENCE [LARGE SCALE GENOMIC DNA]</scope>
    <source>
        <strain evidence="3 4">DSM 18488</strain>
    </source>
</reference>
<evidence type="ECO:0000313" key="3">
    <source>
        <dbReference type="EMBL" id="SHO47836.1"/>
    </source>
</evidence>
<feature type="region of interest" description="Disordered" evidence="1">
    <location>
        <begin position="207"/>
        <end position="246"/>
    </location>
</feature>
<sequence>MEPKQVSGKHPDMAVEQWQRRMIPLMRGGLVTLVLFFFLVSLVQYHLLYQDLRSGSPIEPDRLEQLENTLPESQRSQLGYVQWKTLVSLEQDVIRMRYQQINATLLLRTWTRQTGFLVGMVLAMVGAFFILGRLKEESSQLSGESGGFKVMLTSSSPGIILATLGTILMVVTLTVKFDYQIQDRPVYLALYALGSSKTGVLDLPGSVPESSTALPHPGSPTSDMLDAAPIGQNDMPISPFEKGSKK</sequence>
<feature type="transmembrane region" description="Helical" evidence="2">
    <location>
        <begin position="115"/>
        <end position="134"/>
    </location>
</feature>
<evidence type="ECO:0000256" key="2">
    <source>
        <dbReference type="SAM" id="Phobius"/>
    </source>
</evidence>
<gene>
    <name evidence="3" type="ORF">SAMN02745220_01987</name>
</gene>
<keyword evidence="2" id="KW-0812">Transmembrane</keyword>
<dbReference type="EMBL" id="FRFE01000008">
    <property type="protein sequence ID" value="SHO47836.1"/>
    <property type="molecule type" value="Genomic_DNA"/>
</dbReference>
<dbReference type="OrthoDB" id="981491at2"/>
<protein>
    <submittedName>
        <fullName evidence="3">Uncharacterized protein</fullName>
    </submittedName>
</protein>
<keyword evidence="4" id="KW-1185">Reference proteome</keyword>
<organism evidence="3 4">
    <name type="scientific">Desulfopila aestuarii DSM 18488</name>
    <dbReference type="NCBI Taxonomy" id="1121416"/>
    <lineage>
        <taxon>Bacteria</taxon>
        <taxon>Pseudomonadati</taxon>
        <taxon>Thermodesulfobacteriota</taxon>
        <taxon>Desulfobulbia</taxon>
        <taxon>Desulfobulbales</taxon>
        <taxon>Desulfocapsaceae</taxon>
        <taxon>Desulfopila</taxon>
    </lineage>
</organism>
<keyword evidence="2" id="KW-1133">Transmembrane helix</keyword>
<dbReference type="RefSeq" id="WP_073613294.1">
    <property type="nucleotide sequence ID" value="NZ_FRFE01000008.1"/>
</dbReference>
<name>A0A1M7Y5L0_9BACT</name>
<dbReference type="AlphaFoldDB" id="A0A1M7Y5L0"/>
<evidence type="ECO:0000256" key="1">
    <source>
        <dbReference type="SAM" id="MobiDB-lite"/>
    </source>
</evidence>